<dbReference type="OrthoDB" id="9801773at2"/>
<feature type="domain" description="DUF1731" evidence="4">
    <location>
        <begin position="436"/>
        <end position="479"/>
    </location>
</feature>
<dbReference type="Pfam" id="PF01370">
    <property type="entry name" value="Epimerase"/>
    <property type="match status" value="1"/>
</dbReference>
<dbReference type="InterPro" id="IPR001509">
    <property type="entry name" value="Epimerase_deHydtase"/>
</dbReference>
<keyword evidence="2" id="KW-0812">Transmembrane</keyword>
<evidence type="ECO:0000313" key="5">
    <source>
        <dbReference type="EMBL" id="KIH84944.1"/>
    </source>
</evidence>
<protein>
    <submittedName>
        <fullName evidence="5">Cell division inhibitor</fullName>
    </submittedName>
</protein>
<sequence length="487" mass="52701">MTLHETILALLVAQGLMGAFDVIYHHELRCALPQQASAAYELRLHAIRSLLYGVLFGGLAWFAWGGAWLGVLWAIVLVEITLTLMDFVEEDRSRRLPPSERITHTVLAINAGVLFGLLAQLSLDWATLPSALHWTPQGLWSLVLSVMAVGVTLSGVRDGFASRALSRAAPQAAFDFGPPAQTFLISGGTGFIGQALVRSLLAAGQVPVVLARDPLKAAALFQGRVRCITTLDQLHRQTPVDVVINLAGETILGRPWNPARKASLIASRVETTKALVAWARNASRKPRLMLSASAVGFYGEQALDDPRTLDESSPGQNGFTTELCQRWEEAARGALDAGIALRLMRLGLVFGQGGALPAMLMPIRLGFGGPLGSGRQIMSWIHLQDVLAAIAWFCRSAPAEPDAIVYNLVAPENPSQQAFVREAARLLKRPAWLPLPEAPVRGLLGEQSCLLLDGQRVSPRRLLEEGFDFQYPTLSSALVEVCGITPR</sequence>
<dbReference type="EMBL" id="JXDG01000012">
    <property type="protein sequence ID" value="KIH84944.1"/>
    <property type="molecule type" value="Genomic_DNA"/>
</dbReference>
<dbReference type="InterPro" id="IPR010099">
    <property type="entry name" value="SDR39U1"/>
</dbReference>
<dbReference type="NCBIfam" id="TIGR01777">
    <property type="entry name" value="yfcH"/>
    <property type="match status" value="1"/>
</dbReference>
<dbReference type="InterPro" id="IPR036291">
    <property type="entry name" value="NAD(P)-bd_dom_sf"/>
</dbReference>
<dbReference type="Pfam" id="PF08338">
    <property type="entry name" value="DUF1731"/>
    <property type="match status" value="1"/>
</dbReference>
<dbReference type="AlphaFoldDB" id="A0A0C2EFX7"/>
<name>A0A0C2EFX7_9PSED</name>
<feature type="domain" description="NAD-dependent epimerase/dehydratase" evidence="3">
    <location>
        <begin position="184"/>
        <end position="407"/>
    </location>
</feature>
<keyword evidence="5" id="KW-0132">Cell division</keyword>
<keyword evidence="6" id="KW-1185">Reference proteome</keyword>
<dbReference type="GO" id="GO:0051301">
    <property type="term" value="P:cell division"/>
    <property type="evidence" value="ECO:0007669"/>
    <property type="project" value="UniProtKB-KW"/>
</dbReference>
<feature type="transmembrane region" description="Helical" evidence="2">
    <location>
        <begin position="139"/>
        <end position="156"/>
    </location>
</feature>
<evidence type="ECO:0000259" key="3">
    <source>
        <dbReference type="Pfam" id="PF01370"/>
    </source>
</evidence>
<dbReference type="STRING" id="226910.UCMB321_1272"/>
<dbReference type="RefSeq" id="WP_040064699.1">
    <property type="nucleotide sequence ID" value="NZ_JXDG01000012.1"/>
</dbReference>
<comment type="similarity">
    <text evidence="1">Belongs to the NAD(P)-dependent epimerase/dehydratase family. SDR39U1 subfamily.</text>
</comment>
<evidence type="ECO:0000313" key="6">
    <source>
        <dbReference type="Proteomes" id="UP000031535"/>
    </source>
</evidence>
<dbReference type="Gene3D" id="3.40.50.720">
    <property type="entry name" value="NAD(P)-binding Rossmann-like Domain"/>
    <property type="match status" value="1"/>
</dbReference>
<feature type="transmembrane region" description="Helical" evidence="2">
    <location>
        <begin position="101"/>
        <end position="119"/>
    </location>
</feature>
<reference evidence="5 6" key="1">
    <citation type="submission" date="2015-01" db="EMBL/GenBank/DDBJ databases">
        <title>Complete genome of Pseudomonas batumici UCM B-321 producer of the batumin antibiotic with strong antistaphilococcal and potential anticancer activity.</title>
        <authorList>
            <person name="Klochko V.V."/>
            <person name="Zelena L.B."/>
            <person name="Elena K.A."/>
            <person name="Reva O.N."/>
        </authorList>
    </citation>
    <scope>NUCLEOTIDE SEQUENCE [LARGE SCALE GENOMIC DNA]</scope>
    <source>
        <strain evidence="5 6">UCM B-321</strain>
    </source>
</reference>
<keyword evidence="2" id="KW-1133">Transmembrane helix</keyword>
<feature type="transmembrane region" description="Helical" evidence="2">
    <location>
        <begin position="6"/>
        <end position="24"/>
    </location>
</feature>
<dbReference type="SUPFAM" id="SSF51735">
    <property type="entry name" value="NAD(P)-binding Rossmann-fold domains"/>
    <property type="match status" value="1"/>
</dbReference>
<comment type="caution">
    <text evidence="5">The sequence shown here is derived from an EMBL/GenBank/DDBJ whole genome shotgun (WGS) entry which is preliminary data.</text>
</comment>
<evidence type="ECO:0000259" key="4">
    <source>
        <dbReference type="Pfam" id="PF08338"/>
    </source>
</evidence>
<proteinExistence type="inferred from homology"/>
<evidence type="ECO:0000256" key="1">
    <source>
        <dbReference type="ARBA" id="ARBA00009353"/>
    </source>
</evidence>
<accession>A0A0C2EFX7</accession>
<dbReference type="Proteomes" id="UP000031535">
    <property type="component" value="Unassembled WGS sequence"/>
</dbReference>
<dbReference type="PANTHER" id="PTHR11092:SF0">
    <property type="entry name" value="EPIMERASE FAMILY PROTEIN SDR39U1"/>
    <property type="match status" value="1"/>
</dbReference>
<keyword evidence="2" id="KW-0472">Membrane</keyword>
<gene>
    <name evidence="5" type="ORF">UCMB321_1272</name>
</gene>
<keyword evidence="5" id="KW-0131">Cell cycle</keyword>
<dbReference type="InterPro" id="IPR013549">
    <property type="entry name" value="DUF1731"/>
</dbReference>
<evidence type="ECO:0000256" key="2">
    <source>
        <dbReference type="SAM" id="Phobius"/>
    </source>
</evidence>
<feature type="transmembrane region" description="Helical" evidence="2">
    <location>
        <begin position="70"/>
        <end position="89"/>
    </location>
</feature>
<organism evidence="5 6">
    <name type="scientific">Pseudomonas batumici</name>
    <dbReference type="NCBI Taxonomy" id="226910"/>
    <lineage>
        <taxon>Bacteria</taxon>
        <taxon>Pseudomonadati</taxon>
        <taxon>Pseudomonadota</taxon>
        <taxon>Gammaproteobacteria</taxon>
        <taxon>Pseudomonadales</taxon>
        <taxon>Pseudomonadaceae</taxon>
        <taxon>Pseudomonas</taxon>
    </lineage>
</organism>
<dbReference type="PATRIC" id="fig|226910.6.peg.1263"/>
<dbReference type="PANTHER" id="PTHR11092">
    <property type="entry name" value="SUGAR NUCLEOTIDE EPIMERASE RELATED"/>
    <property type="match status" value="1"/>
</dbReference>